<dbReference type="InterPro" id="IPR003598">
    <property type="entry name" value="Ig_sub2"/>
</dbReference>
<dbReference type="Proteomes" id="UP000000673">
    <property type="component" value="Unassembled WGS sequence"/>
</dbReference>
<proteinExistence type="predicted"/>
<dbReference type="eggNOG" id="ENOG502QRA3">
    <property type="taxonomic scope" value="Eukaryota"/>
</dbReference>
<evidence type="ECO:0000256" key="3">
    <source>
        <dbReference type="SAM" id="Phobius"/>
    </source>
</evidence>
<reference evidence="6" key="3">
    <citation type="journal article" date="2013" name="Nucleic Acids Res.">
        <title>The genome of Anopheles darlingi, the main neotropical malaria vector.</title>
        <authorList>
            <person name="Marinotti O."/>
            <person name="Cerqueira G.C."/>
            <person name="de Almeida L.G."/>
            <person name="Ferro M.I."/>
            <person name="Loreto E.L."/>
            <person name="Zaha A."/>
            <person name="Teixeira S.M."/>
            <person name="Wespiser A.R."/>
            <person name="Almeida E Silva A."/>
            <person name="Schlindwein A.D."/>
            <person name="Pacheco A.C."/>
            <person name="Silva A.L."/>
            <person name="Graveley B.R."/>
            <person name="Walenz B.P."/>
            <person name="Lima Bde A."/>
            <person name="Ribeiro C.A."/>
            <person name="Nunes-Silva C.G."/>
            <person name="de Carvalho C.R."/>
            <person name="Soares C.M."/>
            <person name="de Menezes C.B."/>
            <person name="Matiolli C."/>
            <person name="Caffrey D."/>
            <person name="Araujo D.A."/>
            <person name="de Oliveira D.M."/>
            <person name="Golenbock D."/>
            <person name="Grisard E.C."/>
            <person name="Fantinatti-Garboggini F."/>
            <person name="de Carvalho F.M."/>
            <person name="Barcellos F.G."/>
            <person name="Prosdocimi F."/>
            <person name="May G."/>
            <person name="Azevedo Junior G.M."/>
            <person name="Guimaraes G.M."/>
            <person name="Goldman G.H."/>
            <person name="Padilha I.Q."/>
            <person name="Batista Jda S."/>
            <person name="Ferro J.A."/>
            <person name="Ribeiro J.M."/>
            <person name="Fietto J.L."/>
            <person name="Dabbas K.M."/>
            <person name="Cerdeira L."/>
            <person name="Agnez-Lima L.F."/>
            <person name="Brocchi M."/>
            <person name="de Carvalho M.O."/>
            <person name="Teixeira Mde M."/>
            <person name="Diniz Maia Mde M."/>
            <person name="Goldman M.H."/>
            <person name="Cruz Schneider M.P."/>
            <person name="Felipe M.S."/>
            <person name="Hungria M."/>
            <person name="Nicolas M.F."/>
            <person name="Pereira M."/>
            <person name="Montes M.A."/>
            <person name="Cantao M.E."/>
            <person name="Vincentz M."/>
            <person name="Rafael M.S."/>
            <person name="Silverman N."/>
            <person name="Stoco P.H."/>
            <person name="Souza R.C."/>
            <person name="Vicentini R."/>
            <person name="Gazzinelli R.T."/>
            <person name="Neves Rde O."/>
            <person name="Silva R."/>
            <person name="Astolfi-Filho S."/>
            <person name="Maciel T.E."/>
            <person name="Urmenyi T.P."/>
            <person name="Tadei W.P."/>
            <person name="Camargo E.P."/>
            <person name="de Vasconcelos A.T."/>
        </authorList>
    </citation>
    <scope>NUCLEOTIDE SEQUENCE</scope>
</reference>
<feature type="domain" description="Ig-like" evidence="4">
    <location>
        <begin position="1279"/>
        <end position="1374"/>
    </location>
</feature>
<dbReference type="EMBL" id="ADMH02001690">
    <property type="protein sequence ID" value="ETN61421.1"/>
    <property type="molecule type" value="Genomic_DNA"/>
</dbReference>
<evidence type="ECO:0000313" key="7">
    <source>
        <dbReference type="EnsemblMetazoa" id="ADAC006921-PA"/>
    </source>
</evidence>
<evidence type="ECO:0000259" key="4">
    <source>
        <dbReference type="PROSITE" id="PS50835"/>
    </source>
</evidence>
<reference evidence="6 8" key="1">
    <citation type="journal article" date="2010" name="BMC Genomics">
        <title>Combination of measures distinguishes pre-miRNAs from other stem-loops in the genome of the newly sequenced Anopheles darlingi.</title>
        <authorList>
            <person name="Mendes N.D."/>
            <person name="Freitas A.T."/>
            <person name="Vasconcelos A.T."/>
            <person name="Sagot M.F."/>
        </authorList>
    </citation>
    <scope>NUCLEOTIDE SEQUENCE</scope>
</reference>
<dbReference type="PANTHER" id="PTHR13817">
    <property type="entry name" value="TITIN"/>
    <property type="match status" value="1"/>
</dbReference>
<keyword evidence="1" id="KW-0677">Repeat</keyword>
<dbReference type="SMART" id="SM00409">
    <property type="entry name" value="IG"/>
    <property type="match status" value="2"/>
</dbReference>
<dbReference type="InterPro" id="IPR003961">
    <property type="entry name" value="FN3_dom"/>
</dbReference>
<dbReference type="CDD" id="cd00063">
    <property type="entry name" value="FN3"/>
    <property type="match status" value="5"/>
</dbReference>
<dbReference type="Pfam" id="PF01682">
    <property type="entry name" value="DB"/>
    <property type="match status" value="4"/>
</dbReference>
<dbReference type="InterPro" id="IPR036116">
    <property type="entry name" value="FN3_sf"/>
</dbReference>
<reference evidence="6" key="2">
    <citation type="submission" date="2010-05" db="EMBL/GenBank/DDBJ databases">
        <authorList>
            <person name="Almeida L.G."/>
            <person name="Nicolas M.F."/>
            <person name="Souza R.C."/>
            <person name="Vasconcelos A.T.R."/>
        </authorList>
    </citation>
    <scope>NUCLEOTIDE SEQUENCE</scope>
</reference>
<dbReference type="OMA" id="CCAAQNV"/>
<dbReference type="InterPro" id="IPR002602">
    <property type="entry name" value="DB"/>
</dbReference>
<feature type="compositionally biased region" description="Polar residues" evidence="2">
    <location>
        <begin position="398"/>
        <end position="407"/>
    </location>
</feature>
<keyword evidence="3" id="KW-1133">Transmembrane helix</keyword>
<dbReference type="VEuPathDB" id="VectorBase:ADAR2_006931"/>
<keyword evidence="3" id="KW-0472">Membrane</keyword>
<dbReference type="InterPro" id="IPR013783">
    <property type="entry name" value="Ig-like_fold"/>
</dbReference>
<protein>
    <submittedName>
        <fullName evidence="6 7">Uncharacterized protein</fullName>
    </submittedName>
</protein>
<feature type="domain" description="Fibronectin type-III" evidence="5">
    <location>
        <begin position="782"/>
        <end position="873"/>
    </location>
</feature>
<dbReference type="PANTHER" id="PTHR13817:SF155">
    <property type="entry name" value="IG-LIKE AND FIBRONECTIN TYPE-III DOMAIN-CONTAINING PROTEIN C25G4.10"/>
    <property type="match status" value="1"/>
</dbReference>
<dbReference type="VEuPathDB" id="VectorBase:ADAC006921"/>
<feature type="domain" description="Fibronectin type-III" evidence="5">
    <location>
        <begin position="549"/>
        <end position="660"/>
    </location>
</feature>
<feature type="compositionally biased region" description="Low complexity" evidence="2">
    <location>
        <begin position="374"/>
        <end position="392"/>
    </location>
</feature>
<dbReference type="SMART" id="SM00060">
    <property type="entry name" value="FN3"/>
    <property type="match status" value="5"/>
</dbReference>
<evidence type="ECO:0000313" key="8">
    <source>
        <dbReference type="Proteomes" id="UP000000673"/>
    </source>
</evidence>
<evidence type="ECO:0000256" key="2">
    <source>
        <dbReference type="SAM" id="MobiDB-lite"/>
    </source>
</evidence>
<dbReference type="InterPro" id="IPR007110">
    <property type="entry name" value="Ig-like_dom"/>
</dbReference>
<evidence type="ECO:0000313" key="6">
    <source>
        <dbReference type="EMBL" id="ETN61421.1"/>
    </source>
</evidence>
<feature type="transmembrane region" description="Helical" evidence="3">
    <location>
        <begin position="1599"/>
        <end position="1620"/>
    </location>
</feature>
<dbReference type="Pfam" id="PF13927">
    <property type="entry name" value="Ig_3"/>
    <property type="match status" value="1"/>
</dbReference>
<evidence type="ECO:0000256" key="1">
    <source>
        <dbReference type="ARBA" id="ARBA00022737"/>
    </source>
</evidence>
<dbReference type="STRING" id="43151.W5JBS4"/>
<dbReference type="SUPFAM" id="SSF48726">
    <property type="entry name" value="Immunoglobulin"/>
    <property type="match status" value="3"/>
</dbReference>
<feature type="domain" description="Ig-like" evidence="4">
    <location>
        <begin position="195"/>
        <end position="356"/>
    </location>
</feature>
<dbReference type="EnsemblMetazoa" id="ADAC006921-RA">
    <property type="protein sequence ID" value="ADAC006921-PA"/>
    <property type="gene ID" value="ADAC006921"/>
</dbReference>
<sequence length="1718" mass="186741">MPCIIAQRSVHPQACNCPDVITDRALHIDIRPCNQPAIQRSRLPVPAVPLGPSTSEHHFRRSEAADRLLIVWPSPQTAAANDDDDADADTMGSSGWCPRFGAAVWLTFLVVLAIEAADPIVGEGPFCRRLKPSTKIPFSWNTRTQHRPHVSTACVASANQAVVARQNDTSSSSSGEDGRWSFWEFEAMYEINRIPAIFLEGTGGPAMVHVGEDALLTCVVMTPFNNDTVLWRKGPHEILSAGMNRVTGDRRISDDDDDNVEVAIVWTEAELHPEQKSSSNSRAPRGHWTGRYIVNHRHRHRQRQRQSWRHFSPSGRTPLGGDVWVLLIKETRLNDSDVYVCEVNSDPIVRSFHPLTVRQPKKKGATAGAGSRNGTVTPTTTSTPGSSAVTSPKGDAVGSTQSPETGASSTSEEDDGGDSSFDAYTDSEEEVSADGVPLVTHDFTDCCVANNVSSGCMGFCVLHNILDGSAGVEPEMCEKDFPGIVRCMADGRNHVPCCVEKGIPDLCQDMCRGEYTPFTDLLKSRVSCVQHTLPGLQCILDNIQRLPSEPQSVAVEPLTERSLQVSWSVPEKLAASVSTYRVEAVRLHSFDQDYLANDTEANRPTEPMLTSKVLQVPASQKSAVLSDLSPFTMYTVTVTAINDHGSSLPSTRIRALTLEGGAATKQTSVAVVPVLPDVRGCCMKKGITHRTCLDKMCDPVKADFTEVPDLMVCAPWANITFACLANNIDHTPCCKSRGIPEGCLSFCSGTVKAINFNYFKCLQYMSEYSSCLLQGYGVLSGPPSKLKAPLIASHFVVLEWKPPKILPDTVTAYHLHFRKLGSGEDYTVMEKDQAPVIVEDLEAGTYYEAFVVAVNAHGKGGPSPRLVFQTKRDAAMEVAHGAHYNISACCHASGLLPQCAPLCSYDAKMSDIQKLGNTCRGQIGTIVRCSAGGRDHTSCCARRAVPPKCQSLCRGVITSSPTDCLPYAGNIIQCFEEGIGHIPAPVEDLHVTSVTNTSISLAWVPTETEPNNTDNRPLGYLVQYGKVNNMTMYETVIKLEHELNTTETDIELKDLEPKALYRITVVARGDYGTSLPSSMLLINTSRTESASTVYGAPSPPHSLSVSAHSATWITVSWQPPEFSHPHESITYRVIHKVANNYTVIDTRLLWVRINNLLPNTQHIVYVVAIGAKGTSLPSETLVAWTDPALPAYVDPPTVHPSDIISEGGSMTILCLAMGNPAPTISLYVGGHLVRQDTSRHMITVIHNVTTDMEHISCYADNGYGIPMQAAKKVNISFAPRIQASGITVASVGESVDLKCTVRARPIPKTMFWRDHDGRVPVIQGGNYDMSMKNDVDDNSLYVMTLTINKLGAQDVGDYFCHAENALGSSTRAVSVRIRNTAASSNISECCASQNVSASCMSACSFYIDIESVIDRPECIVDFDKLMRCAADGSDHRGCCASKDVPRRCLNWCRGEPITPPGICALTHTRTIVGCFQENRDRLPGPPQNLKVQVMSDEEVVIRWDPPVKNPATVEGYRVFWHDLEPVSENLSNVINGLATSRLDAKETSIKLEGLKPNVMYELVIKAGNHLGASVLSEPLRFTLGDHHITSASHTSNAGVVSGIIAGLLAIVLAIAAIFIVKRRKFGQKQANGGVAFENPSYLREMNVEHVQIPAVSGQSVTGSGADWRQESLHTANGTATTGLNVDNGVVPMATEVNPSLYEELKLGHDRAGFKRLVS</sequence>
<feature type="domain" description="Fibronectin type-III" evidence="5">
    <location>
        <begin position="1485"/>
        <end position="1586"/>
    </location>
</feature>
<dbReference type="PROSITE" id="PS50835">
    <property type="entry name" value="IG_LIKE"/>
    <property type="match status" value="2"/>
</dbReference>
<dbReference type="FunCoup" id="W5JBS4">
    <property type="interactions" value="108"/>
</dbReference>
<organism evidence="6">
    <name type="scientific">Anopheles darlingi</name>
    <name type="common">Mosquito</name>
    <dbReference type="NCBI Taxonomy" id="43151"/>
    <lineage>
        <taxon>Eukaryota</taxon>
        <taxon>Metazoa</taxon>
        <taxon>Ecdysozoa</taxon>
        <taxon>Arthropoda</taxon>
        <taxon>Hexapoda</taxon>
        <taxon>Insecta</taxon>
        <taxon>Pterygota</taxon>
        <taxon>Neoptera</taxon>
        <taxon>Endopterygota</taxon>
        <taxon>Diptera</taxon>
        <taxon>Nematocera</taxon>
        <taxon>Culicoidea</taxon>
        <taxon>Culicidae</taxon>
        <taxon>Anophelinae</taxon>
        <taxon>Anopheles</taxon>
    </lineage>
</organism>
<dbReference type="HOGENOM" id="CLU_005277_0_0_1"/>
<dbReference type="SMART" id="SM00408">
    <property type="entry name" value="IGc2"/>
    <property type="match status" value="3"/>
</dbReference>
<reference evidence="7" key="4">
    <citation type="submission" date="2015-06" db="UniProtKB">
        <authorList>
            <consortium name="EnsemblMetazoa"/>
        </authorList>
    </citation>
    <scope>IDENTIFICATION</scope>
</reference>
<dbReference type="Gene3D" id="2.60.40.10">
    <property type="entry name" value="Immunoglobulins"/>
    <property type="match status" value="8"/>
</dbReference>
<evidence type="ECO:0000259" key="5">
    <source>
        <dbReference type="PROSITE" id="PS50853"/>
    </source>
</evidence>
<name>W5JBS4_ANODA</name>
<feature type="region of interest" description="Disordered" evidence="2">
    <location>
        <begin position="359"/>
        <end position="433"/>
    </location>
</feature>
<dbReference type="InterPro" id="IPR036179">
    <property type="entry name" value="Ig-like_dom_sf"/>
</dbReference>
<feature type="domain" description="Fibronectin type-III" evidence="5">
    <location>
        <begin position="1099"/>
        <end position="1188"/>
    </location>
</feature>
<dbReference type="Pfam" id="PF00041">
    <property type="entry name" value="fn3"/>
    <property type="match status" value="5"/>
</dbReference>
<dbReference type="InterPro" id="IPR050964">
    <property type="entry name" value="Striated_Muscle_Regulatory"/>
</dbReference>
<keyword evidence="3" id="KW-0812">Transmembrane</keyword>
<feature type="domain" description="Fibronectin type-III" evidence="5">
    <location>
        <begin position="985"/>
        <end position="1087"/>
    </location>
</feature>
<accession>W5JBS4</accession>
<dbReference type="SUPFAM" id="SSF49265">
    <property type="entry name" value="Fibronectin type III"/>
    <property type="match status" value="3"/>
</dbReference>
<dbReference type="InterPro" id="IPR003599">
    <property type="entry name" value="Ig_sub"/>
</dbReference>
<keyword evidence="8" id="KW-1185">Reference proteome</keyword>
<dbReference type="PROSITE" id="PS50853">
    <property type="entry name" value="FN3"/>
    <property type="match status" value="5"/>
</dbReference>
<gene>
    <name evidence="6" type="ORF">AND_006921</name>
</gene>